<accession>A0A139RNB9</accession>
<dbReference type="EMBL" id="LQZE01000124">
    <property type="protein sequence ID" value="KXU16198.1"/>
    <property type="molecule type" value="Genomic_DNA"/>
</dbReference>
<dbReference type="AlphaFoldDB" id="A0A139RNB9"/>
<evidence type="ECO:0000313" key="3">
    <source>
        <dbReference type="Proteomes" id="UP000072989"/>
    </source>
</evidence>
<proteinExistence type="predicted"/>
<organism evidence="2 3">
    <name type="scientific">Streptococcus oralis</name>
    <dbReference type="NCBI Taxonomy" id="1303"/>
    <lineage>
        <taxon>Bacteria</taxon>
        <taxon>Bacillati</taxon>
        <taxon>Bacillota</taxon>
        <taxon>Bacilli</taxon>
        <taxon>Lactobacillales</taxon>
        <taxon>Streptococcaceae</taxon>
        <taxon>Streptococcus</taxon>
    </lineage>
</organism>
<gene>
    <name evidence="2" type="ORF">SORDD17_00594</name>
</gene>
<protein>
    <recommendedName>
        <fullName evidence="4">Phage protein</fullName>
    </recommendedName>
</protein>
<reference evidence="2 3" key="1">
    <citation type="submission" date="2016-01" db="EMBL/GenBank/DDBJ databases">
        <title>Highly variable Streptococcus oralis are common among viridans streptococci isolated from primates.</title>
        <authorList>
            <person name="Denapaite D."/>
            <person name="Rieger M."/>
            <person name="Koendgen S."/>
            <person name="Brueckner R."/>
            <person name="Ochigava I."/>
            <person name="Kappeler P."/>
            <person name="Maetz-Rensing K."/>
            <person name="Leendertz F."/>
            <person name="Hakenbeck R."/>
        </authorList>
    </citation>
    <scope>NUCLEOTIDE SEQUENCE [LARGE SCALE GENOMIC DNA]</scope>
    <source>
        <strain evidence="2 3">DD17</strain>
    </source>
</reference>
<evidence type="ECO:0008006" key="4">
    <source>
        <dbReference type="Google" id="ProtNLM"/>
    </source>
</evidence>
<comment type="caution">
    <text evidence="2">The sequence shown here is derived from an EMBL/GenBank/DDBJ whole genome shotgun (WGS) entry which is preliminary data.</text>
</comment>
<evidence type="ECO:0000313" key="2">
    <source>
        <dbReference type="EMBL" id="KXU16198.1"/>
    </source>
</evidence>
<feature type="compositionally biased region" description="Basic and acidic residues" evidence="1">
    <location>
        <begin position="53"/>
        <end position="66"/>
    </location>
</feature>
<dbReference type="PATRIC" id="fig|1303.87.peg.720"/>
<evidence type="ECO:0000256" key="1">
    <source>
        <dbReference type="SAM" id="MobiDB-lite"/>
    </source>
</evidence>
<name>A0A139RNB9_STROR</name>
<sequence>MAKFKATSNVVFIVDGKEQSYDKDVEYDMDVKTAEALNAKGEITHPELSPFFERTDKEEKAAKADK</sequence>
<feature type="region of interest" description="Disordered" evidence="1">
    <location>
        <begin position="47"/>
        <end position="66"/>
    </location>
</feature>
<dbReference type="Proteomes" id="UP000072989">
    <property type="component" value="Unassembled WGS sequence"/>
</dbReference>
<dbReference type="RefSeq" id="WP_061865548.1">
    <property type="nucleotide sequence ID" value="NZ_KQ970795.1"/>
</dbReference>